<dbReference type="InterPro" id="IPR046867">
    <property type="entry name" value="AldOxase/xan_DH_MoCoBD2"/>
</dbReference>
<dbReference type="Gene3D" id="3.30.365.10">
    <property type="entry name" value="Aldehyde oxidase/xanthine dehydrogenase, molybdopterin binding domain"/>
    <property type="match status" value="2"/>
</dbReference>
<gene>
    <name evidence="3" type="ORF">H8S34_00020</name>
</gene>
<evidence type="ECO:0000313" key="4">
    <source>
        <dbReference type="Proteomes" id="UP000660021"/>
    </source>
</evidence>
<dbReference type="PANTHER" id="PTHR11908:SF132">
    <property type="entry name" value="ALDEHYDE OXIDASE 1-RELATED"/>
    <property type="match status" value="1"/>
</dbReference>
<dbReference type="PANTHER" id="PTHR11908">
    <property type="entry name" value="XANTHINE DEHYDROGENASE"/>
    <property type="match status" value="1"/>
</dbReference>
<evidence type="ECO:0000259" key="2">
    <source>
        <dbReference type="Pfam" id="PF20256"/>
    </source>
</evidence>
<organism evidence="3 4">
    <name type="scientific">Pseudoflavonifractor hominis</name>
    <dbReference type="NCBI Taxonomy" id="2763059"/>
    <lineage>
        <taxon>Bacteria</taxon>
        <taxon>Bacillati</taxon>
        <taxon>Bacillota</taxon>
        <taxon>Clostridia</taxon>
        <taxon>Eubacteriales</taxon>
        <taxon>Oscillospiraceae</taxon>
        <taxon>Pseudoflavonifractor</taxon>
    </lineage>
</organism>
<dbReference type="InterPro" id="IPR037165">
    <property type="entry name" value="AldOxase/xan_DH_Mopterin-bd_sf"/>
</dbReference>
<evidence type="ECO:0000313" key="3">
    <source>
        <dbReference type="EMBL" id="MBC5729222.1"/>
    </source>
</evidence>
<keyword evidence="1" id="KW-0500">Molybdenum</keyword>
<proteinExistence type="predicted"/>
<evidence type="ECO:0000256" key="1">
    <source>
        <dbReference type="ARBA" id="ARBA00022505"/>
    </source>
</evidence>
<feature type="domain" description="Aldehyde oxidase/xanthine dehydrogenase second molybdopterin binding" evidence="2">
    <location>
        <begin position="3"/>
        <end position="268"/>
    </location>
</feature>
<keyword evidence="4" id="KW-1185">Reference proteome</keyword>
<dbReference type="SUPFAM" id="SSF56003">
    <property type="entry name" value="Molybdenum cofactor-binding domain"/>
    <property type="match status" value="1"/>
</dbReference>
<comment type="caution">
    <text evidence="3">The sequence shown here is derived from an EMBL/GenBank/DDBJ whole genome shotgun (WGS) entry which is preliminary data.</text>
</comment>
<dbReference type="InterPro" id="IPR016208">
    <property type="entry name" value="Ald_Oxase/xanthine_DH-like"/>
</dbReference>
<accession>A0ABR7HP19</accession>
<dbReference type="EMBL" id="JACOPR010000001">
    <property type="protein sequence ID" value="MBC5729222.1"/>
    <property type="molecule type" value="Genomic_DNA"/>
</dbReference>
<dbReference type="RefSeq" id="WP_186962715.1">
    <property type="nucleotide sequence ID" value="NZ_JACOPR010000001.1"/>
</dbReference>
<dbReference type="Proteomes" id="UP000660021">
    <property type="component" value="Unassembled WGS sequence"/>
</dbReference>
<sequence>MIRTGRGISTIYYPSGFNGGGDPDLVSLRIKPDGTIDVSNASCEMGQGLKNVVVQITAERLEIEPGQINFDNTNSDTAAFSMDTAGTRSTVIVGNAILAAADDLIGKLKAFVGEKLGVPAAEMSYEKGRTFITTQPEKGMTLAEIGAASNYGGVFLMGTGGYLPEPAPPRDPETGATLPSKIMAYGSCVADVEVDDETGVVRVINLYNCYDMGTVINPLQAEAQADGGNIQGIGMALFEDLAPRFPERMEPYADSFTDYIIPTFMDMPQHSATSFYENYDPNGPYGAKGCGEMVVDTQSPAIVNAIYDAVGVVVDSLPATPEKVLRLIKEKKSK</sequence>
<name>A0ABR7HP19_9FIRM</name>
<reference evidence="3 4" key="1">
    <citation type="submission" date="2020-08" db="EMBL/GenBank/DDBJ databases">
        <title>Genome public.</title>
        <authorList>
            <person name="Liu C."/>
            <person name="Sun Q."/>
        </authorList>
    </citation>
    <scope>NUCLEOTIDE SEQUENCE [LARGE SCALE GENOMIC DNA]</scope>
    <source>
        <strain evidence="3 4">New-38</strain>
    </source>
</reference>
<dbReference type="Pfam" id="PF20256">
    <property type="entry name" value="MoCoBD_2"/>
    <property type="match status" value="1"/>
</dbReference>
<protein>
    <submittedName>
        <fullName evidence="3">Molybdopterin-dependent oxidoreductase</fullName>
    </submittedName>
</protein>